<evidence type="ECO:0000256" key="1">
    <source>
        <dbReference type="SAM" id="Phobius"/>
    </source>
</evidence>
<keyword evidence="3" id="KW-1185">Reference proteome</keyword>
<keyword evidence="2" id="KW-0418">Kinase</keyword>
<dbReference type="RefSeq" id="WP_380507082.1">
    <property type="nucleotide sequence ID" value="NZ_JBHEZX010000005.1"/>
</dbReference>
<dbReference type="GO" id="GO:0016301">
    <property type="term" value="F:kinase activity"/>
    <property type="evidence" value="ECO:0007669"/>
    <property type="project" value="UniProtKB-KW"/>
</dbReference>
<keyword evidence="1" id="KW-0812">Transmembrane</keyword>
<name>A0ABV6V8S4_9ACTN</name>
<dbReference type="EMBL" id="JBHEZX010000005">
    <property type="protein sequence ID" value="MFC1410078.1"/>
    <property type="molecule type" value="Genomic_DNA"/>
</dbReference>
<dbReference type="Proteomes" id="UP001592582">
    <property type="component" value="Unassembled WGS sequence"/>
</dbReference>
<feature type="transmembrane region" description="Helical" evidence="1">
    <location>
        <begin position="20"/>
        <end position="44"/>
    </location>
</feature>
<comment type="caution">
    <text evidence="2">The sequence shown here is derived from an EMBL/GenBank/DDBJ whole genome shotgun (WGS) entry which is preliminary data.</text>
</comment>
<proteinExistence type="predicted"/>
<keyword evidence="1" id="KW-1133">Transmembrane helix</keyword>
<keyword evidence="1" id="KW-0472">Membrane</keyword>
<protein>
    <submittedName>
        <fullName evidence="2">dTMP kinase</fullName>
    </submittedName>
</protein>
<gene>
    <name evidence="2" type="ORF">ACEZDG_12420</name>
</gene>
<sequence length="75" mass="7900">MLPVPLNPRALGALQRVLLVALLTPVVLIAVVASIPALVILPFLPGGTQRSIQLVRAHTASARTILTTSRSDSPR</sequence>
<organism evidence="2 3">
    <name type="scientific">Streptacidiphilus alkalitolerans</name>
    <dbReference type="NCBI Taxonomy" id="3342712"/>
    <lineage>
        <taxon>Bacteria</taxon>
        <taxon>Bacillati</taxon>
        <taxon>Actinomycetota</taxon>
        <taxon>Actinomycetes</taxon>
        <taxon>Kitasatosporales</taxon>
        <taxon>Streptomycetaceae</taxon>
        <taxon>Streptacidiphilus</taxon>
    </lineage>
</organism>
<evidence type="ECO:0000313" key="3">
    <source>
        <dbReference type="Proteomes" id="UP001592582"/>
    </source>
</evidence>
<keyword evidence="2" id="KW-0808">Transferase</keyword>
<accession>A0ABV6V8S4</accession>
<evidence type="ECO:0000313" key="2">
    <source>
        <dbReference type="EMBL" id="MFC1410078.1"/>
    </source>
</evidence>
<reference evidence="2 3" key="1">
    <citation type="submission" date="2024-09" db="EMBL/GenBank/DDBJ databases">
        <authorList>
            <person name="Lee S.D."/>
        </authorList>
    </citation>
    <scope>NUCLEOTIDE SEQUENCE [LARGE SCALE GENOMIC DNA]</scope>
    <source>
        <strain evidence="2 3">N1-1</strain>
    </source>
</reference>